<organism evidence="1 2">
    <name type="scientific">Piloderma croceum (strain F 1598)</name>
    <dbReference type="NCBI Taxonomy" id="765440"/>
    <lineage>
        <taxon>Eukaryota</taxon>
        <taxon>Fungi</taxon>
        <taxon>Dikarya</taxon>
        <taxon>Basidiomycota</taxon>
        <taxon>Agaricomycotina</taxon>
        <taxon>Agaricomycetes</taxon>
        <taxon>Agaricomycetidae</taxon>
        <taxon>Atheliales</taxon>
        <taxon>Atheliaceae</taxon>
        <taxon>Piloderma</taxon>
    </lineage>
</organism>
<proteinExistence type="predicted"/>
<sequence>METVEVVLFYCADNILSVILTRPAVTTIAPSSSNTSNLSAGPPSWLVEIHQKLWSRQDLFDQIFCTANLTKPTSSNFKLNFIDSIRPAPMNPMSRQMFSLSSRTSCALGALTPQLISPSTMQPPIANWCPNWMSISPMTSYP</sequence>
<name>A0A0C3FPC7_PILCF</name>
<accession>A0A0C3FPC7</accession>
<protein>
    <submittedName>
        <fullName evidence="1">Uncharacterized protein</fullName>
    </submittedName>
</protein>
<dbReference type="AlphaFoldDB" id="A0A0C3FPC7"/>
<evidence type="ECO:0000313" key="1">
    <source>
        <dbReference type="EMBL" id="KIM85910.1"/>
    </source>
</evidence>
<reference evidence="1 2" key="1">
    <citation type="submission" date="2014-04" db="EMBL/GenBank/DDBJ databases">
        <authorList>
            <consortium name="DOE Joint Genome Institute"/>
            <person name="Kuo A."/>
            <person name="Tarkka M."/>
            <person name="Buscot F."/>
            <person name="Kohler A."/>
            <person name="Nagy L.G."/>
            <person name="Floudas D."/>
            <person name="Copeland A."/>
            <person name="Barry K.W."/>
            <person name="Cichocki N."/>
            <person name="Veneault-Fourrey C."/>
            <person name="LaButti K."/>
            <person name="Lindquist E.A."/>
            <person name="Lipzen A."/>
            <person name="Lundell T."/>
            <person name="Morin E."/>
            <person name="Murat C."/>
            <person name="Sun H."/>
            <person name="Tunlid A."/>
            <person name="Henrissat B."/>
            <person name="Grigoriev I.V."/>
            <person name="Hibbett D.S."/>
            <person name="Martin F."/>
            <person name="Nordberg H.P."/>
            <person name="Cantor M.N."/>
            <person name="Hua S.X."/>
        </authorList>
    </citation>
    <scope>NUCLEOTIDE SEQUENCE [LARGE SCALE GENOMIC DNA]</scope>
    <source>
        <strain evidence="1 2">F 1598</strain>
    </source>
</reference>
<keyword evidence="2" id="KW-1185">Reference proteome</keyword>
<reference evidence="2" key="2">
    <citation type="submission" date="2015-01" db="EMBL/GenBank/DDBJ databases">
        <title>Evolutionary Origins and Diversification of the Mycorrhizal Mutualists.</title>
        <authorList>
            <consortium name="DOE Joint Genome Institute"/>
            <consortium name="Mycorrhizal Genomics Consortium"/>
            <person name="Kohler A."/>
            <person name="Kuo A."/>
            <person name="Nagy L.G."/>
            <person name="Floudas D."/>
            <person name="Copeland A."/>
            <person name="Barry K.W."/>
            <person name="Cichocki N."/>
            <person name="Veneault-Fourrey C."/>
            <person name="LaButti K."/>
            <person name="Lindquist E.A."/>
            <person name="Lipzen A."/>
            <person name="Lundell T."/>
            <person name="Morin E."/>
            <person name="Murat C."/>
            <person name="Riley R."/>
            <person name="Ohm R."/>
            <person name="Sun H."/>
            <person name="Tunlid A."/>
            <person name="Henrissat B."/>
            <person name="Grigoriev I.V."/>
            <person name="Hibbett D.S."/>
            <person name="Martin F."/>
        </authorList>
    </citation>
    <scope>NUCLEOTIDE SEQUENCE [LARGE SCALE GENOMIC DNA]</scope>
    <source>
        <strain evidence="2">F 1598</strain>
    </source>
</reference>
<evidence type="ECO:0000313" key="2">
    <source>
        <dbReference type="Proteomes" id="UP000054166"/>
    </source>
</evidence>
<dbReference type="InParanoid" id="A0A0C3FPC7"/>
<dbReference type="Proteomes" id="UP000054166">
    <property type="component" value="Unassembled WGS sequence"/>
</dbReference>
<dbReference type="EMBL" id="KN832983">
    <property type="protein sequence ID" value="KIM85910.1"/>
    <property type="molecule type" value="Genomic_DNA"/>
</dbReference>
<dbReference type="HOGENOM" id="CLU_1816515_0_0_1"/>
<gene>
    <name evidence="1" type="ORF">PILCRDRAFT_328976</name>
</gene>